<dbReference type="SUPFAM" id="SSF56655">
    <property type="entry name" value="Carbohydrate phosphatase"/>
    <property type="match status" value="1"/>
</dbReference>
<proteinExistence type="predicted"/>
<feature type="binding site" evidence="1">
    <location>
        <position position="223"/>
    </location>
    <ligand>
        <name>Mg(2+)</name>
        <dbReference type="ChEBI" id="CHEBI:18420"/>
        <label>1</label>
        <note>catalytic</note>
    </ligand>
</feature>
<evidence type="ECO:0008006" key="4">
    <source>
        <dbReference type="Google" id="ProtNLM"/>
    </source>
</evidence>
<feature type="binding site" evidence="1">
    <location>
        <position position="86"/>
    </location>
    <ligand>
        <name>Mg(2+)</name>
        <dbReference type="ChEBI" id="CHEBI:18420"/>
        <label>1</label>
        <note>catalytic</note>
    </ligand>
</feature>
<dbReference type="GO" id="GO:0008934">
    <property type="term" value="F:inositol monophosphate 1-phosphatase activity"/>
    <property type="evidence" value="ECO:0007669"/>
    <property type="project" value="TreeGrafter"/>
</dbReference>
<feature type="binding site" evidence="1">
    <location>
        <position position="88"/>
    </location>
    <ligand>
        <name>Mg(2+)</name>
        <dbReference type="ChEBI" id="CHEBI:18420"/>
        <label>1</label>
        <note>catalytic</note>
    </ligand>
</feature>
<keyword evidence="1" id="KW-0460">Magnesium</keyword>
<comment type="caution">
    <text evidence="2">The sequence shown here is derived from an EMBL/GenBank/DDBJ whole genome shotgun (WGS) entry which is preliminary data.</text>
</comment>
<dbReference type="PANTHER" id="PTHR20854">
    <property type="entry name" value="INOSITOL MONOPHOSPHATASE"/>
    <property type="match status" value="1"/>
</dbReference>
<dbReference type="CDD" id="cd01637">
    <property type="entry name" value="IMPase_like"/>
    <property type="match status" value="1"/>
</dbReference>
<dbReference type="AlphaFoldDB" id="A0A0G1I859"/>
<comment type="cofactor">
    <cofactor evidence="1">
        <name>Mg(2+)</name>
        <dbReference type="ChEBI" id="CHEBI:18420"/>
    </cofactor>
</comment>
<dbReference type="EMBL" id="LCIN01000023">
    <property type="protein sequence ID" value="KKT55435.1"/>
    <property type="molecule type" value="Genomic_DNA"/>
</dbReference>
<accession>A0A0G1I859</accession>
<keyword evidence="1" id="KW-0479">Metal-binding</keyword>
<dbReference type="GO" id="GO:0007165">
    <property type="term" value="P:signal transduction"/>
    <property type="evidence" value="ECO:0007669"/>
    <property type="project" value="TreeGrafter"/>
</dbReference>
<feature type="binding site" evidence="1">
    <location>
        <position position="89"/>
    </location>
    <ligand>
        <name>Mg(2+)</name>
        <dbReference type="ChEBI" id="CHEBI:18420"/>
        <label>1</label>
        <note>catalytic</note>
    </ligand>
</feature>
<dbReference type="Pfam" id="PF00459">
    <property type="entry name" value="Inositol_P"/>
    <property type="match status" value="1"/>
</dbReference>
<sequence>MDNGKMMMLAGNIYEFFKSKQREILREYIDPPPLYEKSPGNYVGAVDEVMQEWFMDFLPRLVPCDVISEEINHPWHTRPDRFWVIDPLDGTHNHSAKMFFGHQLALIEDGVLAFSAIYLPLEEQATWDGFFFAAKCEGAWQHVPQGLRLLCASRQKNLKKAHLLLEGPSRGLRKQEFPNRVALEAERNHNGLSYAYSATRLAMGGLRPLGVDALIGYKGCPWDTLPGILLFEEAGGFMVTGWDGSPWSLENCGNLIFAATEQLLCQILALNMD</sequence>
<evidence type="ECO:0000313" key="3">
    <source>
        <dbReference type="Proteomes" id="UP000033977"/>
    </source>
</evidence>
<gene>
    <name evidence="2" type="ORF">UW49_C0023G0008</name>
</gene>
<dbReference type="PANTHER" id="PTHR20854:SF4">
    <property type="entry name" value="INOSITOL-1-MONOPHOSPHATASE-RELATED"/>
    <property type="match status" value="1"/>
</dbReference>
<dbReference type="Gene3D" id="3.30.540.10">
    <property type="entry name" value="Fructose-1,6-Bisphosphatase, subunit A, domain 1"/>
    <property type="match status" value="1"/>
</dbReference>
<protein>
    <recommendedName>
        <fullName evidence="4">Inositol monophosphatase</fullName>
    </recommendedName>
</protein>
<reference evidence="2 3" key="1">
    <citation type="journal article" date="2015" name="Nature">
        <title>rRNA introns, odd ribosomes, and small enigmatic genomes across a large radiation of phyla.</title>
        <authorList>
            <person name="Brown C.T."/>
            <person name="Hug L.A."/>
            <person name="Thomas B.C."/>
            <person name="Sharon I."/>
            <person name="Castelle C.J."/>
            <person name="Singh A."/>
            <person name="Wilkins M.J."/>
            <person name="Williams K.H."/>
            <person name="Banfield J.F."/>
        </authorList>
    </citation>
    <scope>NUCLEOTIDE SEQUENCE [LARGE SCALE GENOMIC DNA]</scope>
</reference>
<dbReference type="GO" id="GO:0006020">
    <property type="term" value="P:inositol metabolic process"/>
    <property type="evidence" value="ECO:0007669"/>
    <property type="project" value="TreeGrafter"/>
</dbReference>
<organism evidence="2 3">
    <name type="scientific">Candidatus Giovannonibacteria bacterium GW2011_GWB1_44_23</name>
    <dbReference type="NCBI Taxonomy" id="1618652"/>
    <lineage>
        <taxon>Bacteria</taxon>
        <taxon>Candidatus Giovannoniibacteriota</taxon>
    </lineage>
</organism>
<evidence type="ECO:0000313" key="2">
    <source>
        <dbReference type="EMBL" id="KKT55435.1"/>
    </source>
</evidence>
<evidence type="ECO:0000256" key="1">
    <source>
        <dbReference type="PIRSR" id="PIRSR600760-2"/>
    </source>
</evidence>
<dbReference type="Proteomes" id="UP000033977">
    <property type="component" value="Unassembled WGS sequence"/>
</dbReference>
<dbReference type="InterPro" id="IPR000760">
    <property type="entry name" value="Inositol_monophosphatase-like"/>
</dbReference>
<dbReference type="GO" id="GO:0046872">
    <property type="term" value="F:metal ion binding"/>
    <property type="evidence" value="ECO:0007669"/>
    <property type="project" value="UniProtKB-KW"/>
</dbReference>
<feature type="binding site" evidence="1">
    <location>
        <position position="69"/>
    </location>
    <ligand>
        <name>Mg(2+)</name>
        <dbReference type="ChEBI" id="CHEBI:18420"/>
        <label>1</label>
        <note>catalytic</note>
    </ligand>
</feature>
<name>A0A0G1I859_9BACT</name>
<dbReference type="Gene3D" id="3.40.190.80">
    <property type="match status" value="1"/>
</dbReference>